<feature type="domain" description="Glycosyltransferase 2-like" evidence="2">
    <location>
        <begin position="38"/>
        <end position="197"/>
    </location>
</feature>
<evidence type="ECO:0000256" key="1">
    <source>
        <dbReference type="SAM" id="Phobius"/>
    </source>
</evidence>
<dbReference type="AlphaFoldDB" id="A0A8S0X8S9"/>
<dbReference type="PANTHER" id="PTHR22916:SF3">
    <property type="entry name" value="UDP-GLCNAC:BETAGAL BETA-1,3-N-ACETYLGLUCOSAMINYLTRANSFERASE-LIKE PROTEIN 1"/>
    <property type="match status" value="1"/>
</dbReference>
<evidence type="ECO:0000259" key="2">
    <source>
        <dbReference type="Pfam" id="PF00535"/>
    </source>
</evidence>
<keyword evidence="1" id="KW-0812">Transmembrane</keyword>
<protein>
    <submittedName>
        <fullName evidence="3">Glycosyltransferase family 2 protein</fullName>
    </submittedName>
</protein>
<dbReference type="InterPro" id="IPR029044">
    <property type="entry name" value="Nucleotide-diphossugar_trans"/>
</dbReference>
<keyword evidence="1" id="KW-1133">Transmembrane helix</keyword>
<organism evidence="3 4">
    <name type="scientific">Candidatus Methylobacter favarea</name>
    <dbReference type="NCBI Taxonomy" id="2707345"/>
    <lineage>
        <taxon>Bacteria</taxon>
        <taxon>Pseudomonadati</taxon>
        <taxon>Pseudomonadota</taxon>
        <taxon>Gammaproteobacteria</taxon>
        <taxon>Methylococcales</taxon>
        <taxon>Methylococcaceae</taxon>
        <taxon>Methylobacter</taxon>
    </lineage>
</organism>
<reference evidence="3 4" key="1">
    <citation type="submission" date="2020-02" db="EMBL/GenBank/DDBJ databases">
        <authorList>
            <person name="Hogendoorn C."/>
        </authorList>
    </citation>
    <scope>NUCLEOTIDE SEQUENCE [LARGE SCALE GENOMIC DNA]</scope>
    <source>
        <strain evidence="3">METHB21</strain>
    </source>
</reference>
<gene>
    <name evidence="3" type="ORF">METHB2_410026</name>
</gene>
<dbReference type="Pfam" id="PF00535">
    <property type="entry name" value="Glycos_transf_2"/>
    <property type="match status" value="1"/>
</dbReference>
<feature type="transmembrane region" description="Helical" evidence="1">
    <location>
        <begin position="6"/>
        <end position="25"/>
    </location>
</feature>
<comment type="caution">
    <text evidence="3">The sequence shown here is derived from an EMBL/GenBank/DDBJ whole genome shotgun (WGS) entry which is preliminary data.</text>
</comment>
<evidence type="ECO:0000313" key="3">
    <source>
        <dbReference type="EMBL" id="CAA9891484.1"/>
    </source>
</evidence>
<sequence>MKPGKAAGWTGLTISWLVIGARLFMLEQLQGKTAPLITIAMPVYNAGHYLRAAVLSMINQTFTDWELLIIDDGSTDEALQEMTDIRDERIIIFSDGINKGLAARLNEAIDSARGKYLARMDADDIAYPERLDRQIEALRNDPKLDLVATRAIRIDEDGQFMGLFPYSLSHEEICARPWQGFYFPHPTWMGKTDWFRKHRYAVPSPYFCEDQELLLRSYRQSRFATVPEILFAYRVRGKINPIKQAGTRWSLFKVQLRYFYKMREWIFGGLSAGVFTARILSDIYKLFCKLVSNCINL</sequence>
<dbReference type="Gene3D" id="3.90.550.10">
    <property type="entry name" value="Spore Coat Polysaccharide Biosynthesis Protein SpsA, Chain A"/>
    <property type="match status" value="1"/>
</dbReference>
<dbReference type="SUPFAM" id="SSF53448">
    <property type="entry name" value="Nucleotide-diphospho-sugar transferases"/>
    <property type="match status" value="1"/>
</dbReference>
<dbReference type="InterPro" id="IPR001173">
    <property type="entry name" value="Glyco_trans_2-like"/>
</dbReference>
<keyword evidence="1" id="KW-0472">Membrane</keyword>
<evidence type="ECO:0000313" key="4">
    <source>
        <dbReference type="Proteomes" id="UP000494216"/>
    </source>
</evidence>
<dbReference type="GO" id="GO:0016758">
    <property type="term" value="F:hexosyltransferase activity"/>
    <property type="evidence" value="ECO:0007669"/>
    <property type="project" value="UniProtKB-ARBA"/>
</dbReference>
<dbReference type="EMBL" id="CADCXN010000071">
    <property type="protein sequence ID" value="CAA9891484.1"/>
    <property type="molecule type" value="Genomic_DNA"/>
</dbReference>
<accession>A0A8S0X8S9</accession>
<proteinExistence type="predicted"/>
<keyword evidence="4" id="KW-1185">Reference proteome</keyword>
<dbReference type="RefSeq" id="WP_174626345.1">
    <property type="nucleotide sequence ID" value="NZ_CADCXN010000071.1"/>
</dbReference>
<name>A0A8S0X8S9_9GAMM</name>
<dbReference type="Proteomes" id="UP000494216">
    <property type="component" value="Unassembled WGS sequence"/>
</dbReference>
<dbReference type="PANTHER" id="PTHR22916">
    <property type="entry name" value="GLYCOSYLTRANSFERASE"/>
    <property type="match status" value="1"/>
</dbReference>